<evidence type="ECO:0000256" key="4">
    <source>
        <dbReference type="RuleBase" id="RU003690"/>
    </source>
</evidence>
<dbReference type="GO" id="GO:0016052">
    <property type="term" value="P:carbohydrate catabolic process"/>
    <property type="evidence" value="ECO:0007669"/>
    <property type="project" value="TreeGrafter"/>
</dbReference>
<dbReference type="Pfam" id="PF00232">
    <property type="entry name" value="Glyco_hydro_1"/>
    <property type="match status" value="1"/>
</dbReference>
<dbReference type="InterPro" id="IPR001360">
    <property type="entry name" value="Glyco_hydro_1"/>
</dbReference>
<evidence type="ECO:0000256" key="1">
    <source>
        <dbReference type="ARBA" id="ARBA00010838"/>
    </source>
</evidence>
<reference evidence="5 6" key="1">
    <citation type="journal article" date="2016" name="Nat. Commun.">
        <title>Thousands of microbial genomes shed light on interconnected biogeochemical processes in an aquifer system.</title>
        <authorList>
            <person name="Anantharaman K."/>
            <person name="Brown C.T."/>
            <person name="Hug L.A."/>
            <person name="Sharon I."/>
            <person name="Castelle C.J."/>
            <person name="Probst A.J."/>
            <person name="Thomas B.C."/>
            <person name="Singh A."/>
            <person name="Wilkins M.J."/>
            <person name="Karaoz U."/>
            <person name="Brodie E.L."/>
            <person name="Williams K.H."/>
            <person name="Hubbard S.S."/>
            <person name="Banfield J.F."/>
        </authorList>
    </citation>
    <scope>NUCLEOTIDE SEQUENCE [LARGE SCALE GENOMIC DNA]</scope>
</reference>
<dbReference type="PRINTS" id="PR00131">
    <property type="entry name" value="GLHYDRLASE1"/>
</dbReference>
<dbReference type="GO" id="GO:0008422">
    <property type="term" value="F:beta-glucosidase activity"/>
    <property type="evidence" value="ECO:0007669"/>
    <property type="project" value="TreeGrafter"/>
</dbReference>
<dbReference type="GO" id="GO:0005829">
    <property type="term" value="C:cytosol"/>
    <property type="evidence" value="ECO:0007669"/>
    <property type="project" value="TreeGrafter"/>
</dbReference>
<dbReference type="Proteomes" id="UP000177092">
    <property type="component" value="Unassembled WGS sequence"/>
</dbReference>
<comment type="similarity">
    <text evidence="1 4">Belongs to the glycosyl hydrolase 1 family.</text>
</comment>
<accession>A0A1F6A509</accession>
<dbReference type="PANTHER" id="PTHR10353:SF36">
    <property type="entry name" value="LP05116P"/>
    <property type="match status" value="1"/>
</dbReference>
<evidence type="ECO:0000256" key="3">
    <source>
        <dbReference type="ARBA" id="ARBA00023295"/>
    </source>
</evidence>
<dbReference type="PANTHER" id="PTHR10353">
    <property type="entry name" value="GLYCOSYL HYDROLASE"/>
    <property type="match status" value="1"/>
</dbReference>
<evidence type="ECO:0000313" key="6">
    <source>
        <dbReference type="Proteomes" id="UP000177092"/>
    </source>
</evidence>
<evidence type="ECO:0000313" key="5">
    <source>
        <dbReference type="EMBL" id="OGG19820.1"/>
    </source>
</evidence>
<dbReference type="InterPro" id="IPR017853">
    <property type="entry name" value="GH"/>
</dbReference>
<dbReference type="Gene3D" id="3.20.20.80">
    <property type="entry name" value="Glycosidases"/>
    <property type="match status" value="1"/>
</dbReference>
<proteinExistence type="inferred from homology"/>
<comment type="caution">
    <text evidence="5">The sequence shown here is derived from an EMBL/GenBank/DDBJ whole genome shotgun (WGS) entry which is preliminary data.</text>
</comment>
<evidence type="ECO:0008006" key="7">
    <source>
        <dbReference type="Google" id="ProtNLM"/>
    </source>
</evidence>
<name>A0A1F6A509_9BACT</name>
<gene>
    <name evidence="5" type="ORF">A3D03_00995</name>
</gene>
<dbReference type="EMBL" id="MFJN01000069">
    <property type="protein sequence ID" value="OGG19820.1"/>
    <property type="molecule type" value="Genomic_DNA"/>
</dbReference>
<protein>
    <recommendedName>
        <fullName evidence="7">Beta-glucosidase</fullName>
    </recommendedName>
</protein>
<evidence type="ECO:0000256" key="2">
    <source>
        <dbReference type="ARBA" id="ARBA00022801"/>
    </source>
</evidence>
<dbReference type="SUPFAM" id="SSF51445">
    <property type="entry name" value="(Trans)glycosidases"/>
    <property type="match status" value="1"/>
</dbReference>
<keyword evidence="3" id="KW-0326">Glycosidase</keyword>
<sequence>MYQLQTFQFPKDFKFGAADADLQVIGEQYTLKNEGSEPTMWTHFAKTSGSVYKNQTPLPGIDRYHLWKKDADLMRELGLKHYRTSISMARTMTRNKKPNPKALEWYKKYFTYLKKNGLKIYATLYHWELPQYLSEKGGWKNRETATYLVEHAKIVYENLGEFIDEYFILNEPYQATFESYHLGIHAPGERNLKGTLAAIHNLLLAQGMVFQTLKSLNKNLKLSTTYNPRVTYAANPYPEDIKAAQYAYGYQTGMFTDPLYLGKYPDYMMELFEDKMPEIKDGDMDIIKVGAGLHSFGVNFYRGKVIRYDPKSDVRFAEVIYPQGIVNGLGWPVFVPPTYQEALYDLLCELYHRYENFGMKQIYITESGTCWDDKVNKKGEIDDEFRIFFLREHFRQVEKAILAGIPVKGFFIWTLMDNYEWDLGYMPGSNFGIVHIDRQTMKRIPKNSYYWYKQMVRSRKLD</sequence>
<dbReference type="AlphaFoldDB" id="A0A1F6A509"/>
<organism evidence="5 6">
    <name type="scientific">Candidatus Gottesmanbacteria bacterium RIFCSPHIGHO2_02_FULL_40_13</name>
    <dbReference type="NCBI Taxonomy" id="1798384"/>
    <lineage>
        <taxon>Bacteria</taxon>
        <taxon>Candidatus Gottesmaniibacteriota</taxon>
    </lineage>
</organism>
<dbReference type="STRING" id="1798384.A3D03_00995"/>
<keyword evidence="2" id="KW-0378">Hydrolase</keyword>